<organism evidence="2">
    <name type="scientific">uncultured Thermomicrobiales bacterium</name>
    <dbReference type="NCBI Taxonomy" id="1645740"/>
    <lineage>
        <taxon>Bacteria</taxon>
        <taxon>Pseudomonadati</taxon>
        <taxon>Thermomicrobiota</taxon>
        <taxon>Thermomicrobia</taxon>
        <taxon>Thermomicrobiales</taxon>
        <taxon>environmental samples</taxon>
    </lineage>
</organism>
<name>A0A6J4URU8_9BACT</name>
<feature type="non-terminal residue" evidence="2">
    <location>
        <position position="170"/>
    </location>
</feature>
<dbReference type="AlphaFoldDB" id="A0A6J4URU8"/>
<accession>A0A6J4URU8</accession>
<gene>
    <name evidence="2" type="ORF">AVDCRST_MAG59-2415</name>
</gene>
<protein>
    <submittedName>
        <fullName evidence="2">Uncharacterized protein</fullName>
    </submittedName>
</protein>
<feature type="non-terminal residue" evidence="2">
    <location>
        <position position="1"/>
    </location>
</feature>
<evidence type="ECO:0000313" key="2">
    <source>
        <dbReference type="EMBL" id="CAA9558117.1"/>
    </source>
</evidence>
<sequence length="170" mass="20056">GTATVRRARPRSRVLVLPARRSAPGCRGRRRCPARTGRVGTRRDAGGPLQLHRLRLCHRDSPCLRQWPGLLPEQPRHSGGRRRLLQPGRLRRGMHRERRRLLRVVQLGRHLPWLLQRLLRPVRHLRHGQMHRPRLRLRLRHLSAVRLRSRLLLLLPRASRRPRGLPVRVL</sequence>
<dbReference type="EMBL" id="CADCWF010000148">
    <property type="protein sequence ID" value="CAA9558117.1"/>
    <property type="molecule type" value="Genomic_DNA"/>
</dbReference>
<reference evidence="2" key="1">
    <citation type="submission" date="2020-02" db="EMBL/GenBank/DDBJ databases">
        <authorList>
            <person name="Meier V. D."/>
        </authorList>
    </citation>
    <scope>NUCLEOTIDE SEQUENCE</scope>
    <source>
        <strain evidence="2">AVDCRST_MAG59</strain>
    </source>
</reference>
<proteinExistence type="predicted"/>
<feature type="region of interest" description="Disordered" evidence="1">
    <location>
        <begin position="26"/>
        <end position="45"/>
    </location>
</feature>
<evidence type="ECO:0000256" key="1">
    <source>
        <dbReference type="SAM" id="MobiDB-lite"/>
    </source>
</evidence>